<feature type="domain" description="Peptidase M16 C-terminal" evidence="1">
    <location>
        <begin position="194"/>
        <end position="279"/>
    </location>
</feature>
<dbReference type="Pfam" id="PF05193">
    <property type="entry name" value="Peptidase_M16_C"/>
    <property type="match status" value="1"/>
</dbReference>
<dbReference type="Proteomes" id="UP000288805">
    <property type="component" value="Unassembled WGS sequence"/>
</dbReference>
<dbReference type="AlphaFoldDB" id="A0A438II07"/>
<dbReference type="InterPro" id="IPR011249">
    <property type="entry name" value="Metalloenz_LuxS/M16"/>
</dbReference>
<evidence type="ECO:0000313" key="2">
    <source>
        <dbReference type="EMBL" id="RVW96331.1"/>
    </source>
</evidence>
<protein>
    <submittedName>
        <fullName evidence="2">Zinc protease PQQL-like</fullName>
    </submittedName>
</protein>
<comment type="caution">
    <text evidence="2">The sequence shown here is derived from an EMBL/GenBank/DDBJ whole genome shotgun (WGS) entry which is preliminary data.</text>
</comment>
<dbReference type="GO" id="GO:0046872">
    <property type="term" value="F:metal ion binding"/>
    <property type="evidence" value="ECO:0007669"/>
    <property type="project" value="InterPro"/>
</dbReference>
<proteinExistence type="predicted"/>
<evidence type="ECO:0000313" key="3">
    <source>
        <dbReference type="Proteomes" id="UP000288805"/>
    </source>
</evidence>
<accession>A0A438II07</accession>
<dbReference type="SUPFAM" id="SSF63411">
    <property type="entry name" value="LuxS/MPP-like metallohydrolase"/>
    <property type="match status" value="1"/>
</dbReference>
<name>A0A438II07_VITVI</name>
<evidence type="ECO:0000259" key="1">
    <source>
        <dbReference type="Pfam" id="PF05193"/>
    </source>
</evidence>
<dbReference type="GO" id="GO:0008233">
    <property type="term" value="F:peptidase activity"/>
    <property type="evidence" value="ECO:0007669"/>
    <property type="project" value="UniProtKB-KW"/>
</dbReference>
<dbReference type="GO" id="GO:0006508">
    <property type="term" value="P:proteolysis"/>
    <property type="evidence" value="ECO:0007669"/>
    <property type="project" value="UniProtKB-KW"/>
</dbReference>
<dbReference type="Gene3D" id="3.30.830.10">
    <property type="entry name" value="Metalloenzyme, LuxS/M16 peptidase-like"/>
    <property type="match status" value="1"/>
</dbReference>
<gene>
    <name evidence="2" type="primary">VvCHDp000888_6</name>
    <name evidence="2" type="ORF">CK203_020894</name>
</gene>
<reference evidence="2 3" key="1">
    <citation type="journal article" date="2018" name="PLoS Genet.">
        <title>Population sequencing reveals clonal diversity and ancestral inbreeding in the grapevine cultivar Chardonnay.</title>
        <authorList>
            <person name="Roach M.J."/>
            <person name="Johnson D.L."/>
            <person name="Bohlmann J."/>
            <person name="van Vuuren H.J."/>
            <person name="Jones S.J."/>
            <person name="Pretorius I.S."/>
            <person name="Schmidt S.A."/>
            <person name="Borneman A.R."/>
        </authorList>
    </citation>
    <scope>NUCLEOTIDE SEQUENCE [LARGE SCALE GENOMIC DNA]</scope>
    <source>
        <strain evidence="3">cv. Chardonnay</strain>
        <tissue evidence="2">Leaf</tissue>
    </source>
</reference>
<keyword evidence="2" id="KW-0645">Protease</keyword>
<sequence>MVLFTGFSYGGLSELPENEYFSCSMGSTIAGEIGVFGYKPSVLMDMLAGKRAEVGTKVGAYMRTFSGDCSPSDLETALQICLYQCAESCPMYESIGFTMAVRVFSVVGLQGSNVMVNVKTFQLVYQLFTTNVKPGEEEVKIVMQMAEEAVHAQERDPYTAFANRVRELNYGNSYFFRPIRISDLRKVDPLKACQYFNNCFKDPSTFTVVIVGNIDPAIAGPLILQYLGGIPKPPEPILHFNRDDLRGLPFTFPATVIREVVRSPMVEAQCSVQLCFPVELKNETMVWHSFDSSIKSSKLI</sequence>
<organism evidence="2 3">
    <name type="scientific">Vitis vinifera</name>
    <name type="common">Grape</name>
    <dbReference type="NCBI Taxonomy" id="29760"/>
    <lineage>
        <taxon>Eukaryota</taxon>
        <taxon>Viridiplantae</taxon>
        <taxon>Streptophyta</taxon>
        <taxon>Embryophyta</taxon>
        <taxon>Tracheophyta</taxon>
        <taxon>Spermatophyta</taxon>
        <taxon>Magnoliopsida</taxon>
        <taxon>eudicotyledons</taxon>
        <taxon>Gunneridae</taxon>
        <taxon>Pentapetalae</taxon>
        <taxon>rosids</taxon>
        <taxon>Vitales</taxon>
        <taxon>Vitaceae</taxon>
        <taxon>Viteae</taxon>
        <taxon>Vitis</taxon>
    </lineage>
</organism>
<dbReference type="EMBL" id="QGNW01000108">
    <property type="protein sequence ID" value="RVW96331.1"/>
    <property type="molecule type" value="Genomic_DNA"/>
</dbReference>
<dbReference type="InterPro" id="IPR007863">
    <property type="entry name" value="Peptidase_M16_C"/>
</dbReference>
<keyword evidence="2" id="KW-0378">Hydrolase</keyword>